<evidence type="ECO:0000259" key="8">
    <source>
        <dbReference type="PROSITE" id="PS50991"/>
    </source>
</evidence>
<evidence type="ECO:0000313" key="10">
    <source>
        <dbReference type="Proteomes" id="UP000609531"/>
    </source>
</evidence>
<dbReference type="InterPro" id="IPR054691">
    <property type="entry name" value="LeuA/HCS_post-cat"/>
</dbReference>
<evidence type="ECO:0000256" key="4">
    <source>
        <dbReference type="ARBA" id="ARBA00020735"/>
    </source>
</evidence>
<dbReference type="Pfam" id="PF00682">
    <property type="entry name" value="HMGL-like"/>
    <property type="match status" value="1"/>
</dbReference>
<dbReference type="PROSITE" id="PS00815">
    <property type="entry name" value="AIPM_HOMOCIT_SYNTH_1"/>
    <property type="match status" value="1"/>
</dbReference>
<accession>A0A934IN45</accession>
<evidence type="ECO:0000256" key="7">
    <source>
        <dbReference type="RuleBase" id="RU003523"/>
    </source>
</evidence>
<dbReference type="InterPro" id="IPR013785">
    <property type="entry name" value="Aldolase_TIM"/>
</dbReference>
<evidence type="ECO:0000256" key="6">
    <source>
        <dbReference type="ARBA" id="ARBA00048019"/>
    </source>
</evidence>
<evidence type="ECO:0000256" key="1">
    <source>
        <dbReference type="ARBA" id="ARBA00003050"/>
    </source>
</evidence>
<organism evidence="9 10">
    <name type="scientific">Acuticoccus mangrovi</name>
    <dbReference type="NCBI Taxonomy" id="2796142"/>
    <lineage>
        <taxon>Bacteria</taxon>
        <taxon>Pseudomonadati</taxon>
        <taxon>Pseudomonadota</taxon>
        <taxon>Alphaproteobacteria</taxon>
        <taxon>Hyphomicrobiales</taxon>
        <taxon>Amorphaceae</taxon>
        <taxon>Acuticoccus</taxon>
    </lineage>
</organism>
<dbReference type="PROSITE" id="PS00816">
    <property type="entry name" value="AIPM_HOMOCIT_SYNTH_2"/>
    <property type="match status" value="1"/>
</dbReference>
<comment type="caution">
    <text evidence="9">The sequence shown here is derived from an EMBL/GenBank/DDBJ whole genome shotgun (WGS) entry which is preliminary data.</text>
</comment>
<dbReference type="EMBL" id="JAEKJA010000011">
    <property type="protein sequence ID" value="MBJ3776912.1"/>
    <property type="molecule type" value="Genomic_DNA"/>
</dbReference>
<dbReference type="InterPro" id="IPR002034">
    <property type="entry name" value="AIPM/Hcit_synth_CS"/>
</dbReference>
<comment type="function">
    <text evidence="1">This protein is a Fe-Mo-cofactor biosynthetic component.</text>
</comment>
<keyword evidence="10" id="KW-1185">Reference proteome</keyword>
<evidence type="ECO:0000256" key="5">
    <source>
        <dbReference type="ARBA" id="ARBA00022679"/>
    </source>
</evidence>
<protein>
    <recommendedName>
        <fullName evidence="4">Homocitrate synthase</fullName>
        <ecNumber evidence="3">2.3.3.14</ecNumber>
    </recommendedName>
</protein>
<feature type="domain" description="Pyruvate carboxyltransferase" evidence="8">
    <location>
        <begin position="28"/>
        <end position="282"/>
    </location>
</feature>
<keyword evidence="5 7" id="KW-0808">Transferase</keyword>
<dbReference type="SUPFAM" id="SSF51569">
    <property type="entry name" value="Aldolase"/>
    <property type="match status" value="1"/>
</dbReference>
<dbReference type="GO" id="GO:0004410">
    <property type="term" value="F:homocitrate synthase activity"/>
    <property type="evidence" value="ECO:0007669"/>
    <property type="project" value="UniProtKB-EC"/>
</dbReference>
<evidence type="ECO:0000256" key="3">
    <source>
        <dbReference type="ARBA" id="ARBA00012974"/>
    </source>
</evidence>
<reference evidence="9" key="1">
    <citation type="submission" date="2020-12" db="EMBL/GenBank/DDBJ databases">
        <title>Bacterial taxonomy.</title>
        <authorList>
            <person name="Pan X."/>
        </authorList>
    </citation>
    <scope>NUCLEOTIDE SEQUENCE</scope>
    <source>
        <strain evidence="9">B2012</strain>
    </source>
</reference>
<dbReference type="Gene3D" id="3.20.20.70">
    <property type="entry name" value="Aldolase class I"/>
    <property type="match status" value="1"/>
</dbReference>
<dbReference type="PANTHER" id="PTHR42880">
    <property type="entry name" value="HOMOCITRATE SYNTHASE"/>
    <property type="match status" value="1"/>
</dbReference>
<dbReference type="EC" id="2.3.3.14" evidence="3"/>
<gene>
    <name evidence="9" type="ORF">JCR33_14495</name>
</gene>
<dbReference type="AlphaFoldDB" id="A0A934IN45"/>
<dbReference type="Gene3D" id="1.10.238.260">
    <property type="match status" value="1"/>
</dbReference>
<dbReference type="Proteomes" id="UP000609531">
    <property type="component" value="Unassembled WGS sequence"/>
</dbReference>
<dbReference type="PROSITE" id="PS50991">
    <property type="entry name" value="PYR_CT"/>
    <property type="match status" value="1"/>
</dbReference>
<comment type="similarity">
    <text evidence="2 7">Belongs to the alpha-IPM synthase/homocitrate synthase family.</text>
</comment>
<dbReference type="RefSeq" id="WP_198882805.1">
    <property type="nucleotide sequence ID" value="NZ_JAEKJA010000011.1"/>
</dbReference>
<evidence type="ECO:0000256" key="2">
    <source>
        <dbReference type="ARBA" id="ARBA00006154"/>
    </source>
</evidence>
<name>A0A934IN45_9HYPH</name>
<dbReference type="GO" id="GO:0019752">
    <property type="term" value="P:carboxylic acid metabolic process"/>
    <property type="evidence" value="ECO:0007669"/>
    <property type="project" value="InterPro"/>
</dbReference>
<sequence>MIQPPANGMWPSPFNPASDTWGASERTIRIADCTLRDGEQQAGVVMDRDAKLEIAGMLDELGVYDIEAGTVASSEEDRAAISAIVNAGFKAKTSVLCRGLTKDIDLAHELGAWGVRLSFPISEVERTYKLKGISNADYLEKALGLTRYAKDKGLAVIFSPYDTTRADPAFLEELVGALSESGTVDRLRIVDTTGCALPEAITDIVTRIRKAGPDLPLEIHCHNDFGLACANTLAGVRAGADYVSSTINGLGERCGNAATEDVVMALEVLEGYRTGLKLDMLRAISRRVSELSGIPVPVNKAVVGDNAFRHEAGMVVAGVLKEPFTAEAYKPEIVGQTREILLGKKSGLVSVAHKLEVLGMQLPEDKHQALLDEVKVIATQKHRAVTNNELKDLLAQFGAVAAE</sequence>
<proteinExistence type="inferred from homology"/>
<dbReference type="Pfam" id="PF22617">
    <property type="entry name" value="HCS_D2"/>
    <property type="match status" value="1"/>
</dbReference>
<comment type="catalytic activity">
    <reaction evidence="6">
        <text>acetyl-CoA + 2-oxoglutarate + H2O = (2R)-homocitrate + CoA + H(+)</text>
        <dbReference type="Rhea" id="RHEA:12929"/>
        <dbReference type="ChEBI" id="CHEBI:15377"/>
        <dbReference type="ChEBI" id="CHEBI:15378"/>
        <dbReference type="ChEBI" id="CHEBI:16810"/>
        <dbReference type="ChEBI" id="CHEBI:57287"/>
        <dbReference type="ChEBI" id="CHEBI:57288"/>
        <dbReference type="ChEBI" id="CHEBI:58884"/>
        <dbReference type="EC" id="2.3.3.14"/>
    </reaction>
</comment>
<evidence type="ECO:0000313" key="9">
    <source>
        <dbReference type="EMBL" id="MBJ3776912.1"/>
    </source>
</evidence>
<dbReference type="InterPro" id="IPR000891">
    <property type="entry name" value="PYR_CT"/>
</dbReference>
<dbReference type="PANTHER" id="PTHR42880:SF1">
    <property type="entry name" value="ISOPROPYLMALATE_HOMOCITRATE_CITRAMALATE SYNTHASE FAMILY PROTEIN"/>
    <property type="match status" value="1"/>
</dbReference>